<name>A0ABY5ZKZ2_9BACT</name>
<keyword evidence="2" id="KW-1185">Reference proteome</keyword>
<proteinExistence type="predicted"/>
<gene>
    <name evidence="1" type="ORF">L9S41_18915</name>
</gene>
<accession>A0ABY5ZKZ2</accession>
<sequence length="81" mass="9326">MECLVYNPRKGRLETLEVEFTPENTTRFPCRGHGSVTMITDCNAGLIIKSGFDHPTYVYDVSRADIGYSQKKARELQRHYL</sequence>
<dbReference type="EMBL" id="CP092109">
    <property type="protein sequence ID" value="UWZ79728.1"/>
    <property type="molecule type" value="Genomic_DNA"/>
</dbReference>
<organism evidence="1 2">
    <name type="scientific">Geoalkalibacter halelectricus</name>
    <dbReference type="NCBI Taxonomy" id="2847045"/>
    <lineage>
        <taxon>Bacteria</taxon>
        <taxon>Pseudomonadati</taxon>
        <taxon>Thermodesulfobacteriota</taxon>
        <taxon>Desulfuromonadia</taxon>
        <taxon>Desulfuromonadales</taxon>
        <taxon>Geoalkalibacteraceae</taxon>
        <taxon>Geoalkalibacter</taxon>
    </lineage>
</organism>
<evidence type="ECO:0000313" key="1">
    <source>
        <dbReference type="EMBL" id="UWZ79728.1"/>
    </source>
</evidence>
<reference evidence="1" key="1">
    <citation type="journal article" date="2022" name="Environ. Microbiol.">
        <title>Geoalkalibacter halelectricus SAP #1 sp. nov. possessing extracellular electron transfer and mineral#reducing capabilities from a haloalkaline environment.</title>
        <authorList>
            <person name="Yadav S."/>
            <person name="Singh R."/>
            <person name="Sundharam S.S."/>
            <person name="Chaudhary S."/>
            <person name="Krishnamurthi S."/>
            <person name="Patil S.A."/>
        </authorList>
    </citation>
    <scope>NUCLEOTIDE SEQUENCE</scope>
    <source>
        <strain evidence="1">SAP-1</strain>
    </source>
</reference>
<evidence type="ECO:0008006" key="3">
    <source>
        <dbReference type="Google" id="ProtNLM"/>
    </source>
</evidence>
<dbReference type="Proteomes" id="UP001060414">
    <property type="component" value="Chromosome"/>
</dbReference>
<evidence type="ECO:0000313" key="2">
    <source>
        <dbReference type="Proteomes" id="UP001060414"/>
    </source>
</evidence>
<dbReference type="RefSeq" id="WP_260748079.1">
    <property type="nucleotide sequence ID" value="NZ_CP092109.1"/>
</dbReference>
<protein>
    <recommendedName>
        <fullName evidence="3">Transposase</fullName>
    </recommendedName>
</protein>